<accession>A0A3R7PIS4</accession>
<dbReference type="Proteomes" id="UP000283509">
    <property type="component" value="Unassembled WGS sequence"/>
</dbReference>
<evidence type="ECO:0000313" key="1">
    <source>
        <dbReference type="EMBL" id="ROT67893.1"/>
    </source>
</evidence>
<reference evidence="1 2" key="2">
    <citation type="submission" date="2019-01" db="EMBL/GenBank/DDBJ databases">
        <title>The decoding of complex shrimp genome reveals the adaptation for benthos swimmer, frequently molting mechanism and breeding impact on genome.</title>
        <authorList>
            <person name="Sun Y."/>
            <person name="Gao Y."/>
            <person name="Yu Y."/>
        </authorList>
    </citation>
    <scope>NUCLEOTIDE SEQUENCE [LARGE SCALE GENOMIC DNA]</scope>
    <source>
        <tissue evidence="1">Muscle</tissue>
    </source>
</reference>
<gene>
    <name evidence="1" type="ORF">C7M84_014010</name>
</gene>
<comment type="caution">
    <text evidence="1">The sequence shown here is derived from an EMBL/GenBank/DDBJ whole genome shotgun (WGS) entry which is preliminary data.</text>
</comment>
<dbReference type="OrthoDB" id="204305at2759"/>
<proteinExistence type="predicted"/>
<organism evidence="1 2">
    <name type="scientific">Penaeus vannamei</name>
    <name type="common">Whiteleg shrimp</name>
    <name type="synonym">Litopenaeus vannamei</name>
    <dbReference type="NCBI Taxonomy" id="6689"/>
    <lineage>
        <taxon>Eukaryota</taxon>
        <taxon>Metazoa</taxon>
        <taxon>Ecdysozoa</taxon>
        <taxon>Arthropoda</taxon>
        <taxon>Crustacea</taxon>
        <taxon>Multicrustacea</taxon>
        <taxon>Malacostraca</taxon>
        <taxon>Eumalacostraca</taxon>
        <taxon>Eucarida</taxon>
        <taxon>Decapoda</taxon>
        <taxon>Dendrobranchiata</taxon>
        <taxon>Penaeoidea</taxon>
        <taxon>Penaeidae</taxon>
        <taxon>Penaeus</taxon>
    </lineage>
</organism>
<keyword evidence="2" id="KW-1185">Reference proteome</keyword>
<protein>
    <submittedName>
        <fullName evidence="1">Uncharacterized protein</fullName>
    </submittedName>
</protein>
<sequence>MAVYAGLNRVGFDIKDLLQEQHAAREQPEVFPPWFLKRFDFEGESTCSDFSTQRGKDQRVLAYSYYTTNGSPDYFRYLSQLHGTAKDVERLYPGWIMRIYHNTTSTDVFGRKELCRLYCENDHVDLCHIHDLPGLGNLNKRGVVGRMWRFAVMGDPTVEVFLSRDADSWVLDREAAAVHEWLRSGRSFHVMHDHPVHRALMMAGLWGAFNKNQTLMRKMRDRMFNSPRNLDKAYDQRLLLNIVWPVVKNDVLNHDSYTCLHPSHINATPFPTKREDNKYCGWGISKGTARRKLSKKSSGSASPCAAHDPAPRIAESAKLWKAVDRLHNTILSVASSTVHRLSPSAVQDVVFSNKKVTIDASTCDDHGHEWRSAVDGMKPTLLSMDAFMSTFYHLDLRRRCLSCLLTTYLRTALLATDMVVSCGWPKATQRSAPWSARR</sequence>
<dbReference type="AlphaFoldDB" id="A0A3R7PIS4"/>
<evidence type="ECO:0000313" key="2">
    <source>
        <dbReference type="Proteomes" id="UP000283509"/>
    </source>
</evidence>
<name>A0A3R7PIS4_PENVA</name>
<dbReference type="EMBL" id="QCYY01002740">
    <property type="protein sequence ID" value="ROT67893.1"/>
    <property type="molecule type" value="Genomic_DNA"/>
</dbReference>
<reference evidence="1 2" key="1">
    <citation type="submission" date="2018-04" db="EMBL/GenBank/DDBJ databases">
        <authorList>
            <person name="Zhang X."/>
            <person name="Yuan J."/>
            <person name="Li F."/>
            <person name="Xiang J."/>
        </authorList>
    </citation>
    <scope>NUCLEOTIDE SEQUENCE [LARGE SCALE GENOMIC DNA]</scope>
    <source>
        <tissue evidence="1">Muscle</tissue>
    </source>
</reference>